<dbReference type="GO" id="GO:0019915">
    <property type="term" value="P:lipid storage"/>
    <property type="evidence" value="ECO:0007669"/>
    <property type="project" value="InterPro"/>
</dbReference>
<comment type="subcellular location">
    <subcellularLocation>
        <location evidence="1">Lipid droplet</location>
    </subcellularLocation>
</comment>
<organism evidence="9 10">
    <name type="scientific">Pseudolycoriella hygida</name>
    <dbReference type="NCBI Taxonomy" id="35572"/>
    <lineage>
        <taxon>Eukaryota</taxon>
        <taxon>Metazoa</taxon>
        <taxon>Ecdysozoa</taxon>
        <taxon>Arthropoda</taxon>
        <taxon>Hexapoda</taxon>
        <taxon>Insecta</taxon>
        <taxon>Pterygota</taxon>
        <taxon>Neoptera</taxon>
        <taxon>Endopterygota</taxon>
        <taxon>Diptera</taxon>
        <taxon>Nematocera</taxon>
        <taxon>Sciaroidea</taxon>
        <taxon>Sciaridae</taxon>
        <taxon>Pseudolycoriella</taxon>
    </lineage>
</organism>
<dbReference type="Proteomes" id="UP001151699">
    <property type="component" value="Unassembled WGS sequence"/>
</dbReference>
<dbReference type="InterPro" id="IPR019363">
    <property type="entry name" value="LDAH"/>
</dbReference>
<dbReference type="Gene3D" id="3.40.50.1820">
    <property type="entry name" value="alpha/beta hydrolase"/>
    <property type="match status" value="1"/>
</dbReference>
<evidence type="ECO:0000313" key="9">
    <source>
        <dbReference type="EMBL" id="KAJ6626130.1"/>
    </source>
</evidence>
<dbReference type="Pfam" id="PF10230">
    <property type="entry name" value="LIDHydrolase"/>
    <property type="match status" value="1"/>
</dbReference>
<evidence type="ECO:0000256" key="8">
    <source>
        <dbReference type="ARBA" id="ARBA00049527"/>
    </source>
</evidence>
<dbReference type="InterPro" id="IPR029058">
    <property type="entry name" value="AB_hydrolase_fold"/>
</dbReference>
<keyword evidence="4" id="KW-0551">Lipid droplet</keyword>
<comment type="catalytic activity">
    <reaction evidence="8">
        <text>a cholesterol ester + H2O = cholesterol + a fatty acid + H(+)</text>
        <dbReference type="Rhea" id="RHEA:36403"/>
        <dbReference type="ChEBI" id="CHEBI:15377"/>
        <dbReference type="ChEBI" id="CHEBI:15378"/>
        <dbReference type="ChEBI" id="CHEBI:16113"/>
        <dbReference type="ChEBI" id="CHEBI:17002"/>
        <dbReference type="ChEBI" id="CHEBI:28868"/>
        <dbReference type="EC" id="3.1.1.13"/>
    </reaction>
    <physiologicalReaction direction="left-to-right" evidence="8">
        <dbReference type="Rhea" id="RHEA:36404"/>
    </physiologicalReaction>
</comment>
<dbReference type="GO" id="GO:0005811">
    <property type="term" value="C:lipid droplet"/>
    <property type="evidence" value="ECO:0007669"/>
    <property type="project" value="UniProtKB-SubCell"/>
</dbReference>
<dbReference type="SUPFAM" id="SSF53474">
    <property type="entry name" value="alpha/beta-Hydrolases"/>
    <property type="match status" value="1"/>
</dbReference>
<dbReference type="EMBL" id="WJQU01003282">
    <property type="protein sequence ID" value="KAJ6626130.1"/>
    <property type="molecule type" value="Genomic_DNA"/>
</dbReference>
<dbReference type="PANTHER" id="PTHR13390">
    <property type="entry name" value="LIPASE"/>
    <property type="match status" value="1"/>
</dbReference>
<comment type="caution">
    <text evidence="9">The sequence shown here is derived from an EMBL/GenBank/DDBJ whole genome shotgun (WGS) entry which is preliminary data.</text>
</comment>
<gene>
    <name evidence="9" type="primary">sturkopf</name>
    <name evidence="9" type="ORF">Bhyg_16132</name>
</gene>
<dbReference type="OrthoDB" id="448051at2759"/>
<dbReference type="PANTHER" id="PTHR13390:SF0">
    <property type="entry name" value="LIPID DROPLET-ASSOCIATED HYDROLASE"/>
    <property type="match status" value="1"/>
</dbReference>
<evidence type="ECO:0000256" key="4">
    <source>
        <dbReference type="ARBA" id="ARBA00022677"/>
    </source>
</evidence>
<dbReference type="GO" id="GO:0004771">
    <property type="term" value="F:sterol ester esterase activity"/>
    <property type="evidence" value="ECO:0007669"/>
    <property type="project" value="UniProtKB-EC"/>
</dbReference>
<reference evidence="9" key="1">
    <citation type="submission" date="2022-07" db="EMBL/GenBank/DDBJ databases">
        <authorList>
            <person name="Trinca V."/>
            <person name="Uliana J.V.C."/>
            <person name="Torres T.T."/>
            <person name="Ward R.J."/>
            <person name="Monesi N."/>
        </authorList>
    </citation>
    <scope>NUCLEOTIDE SEQUENCE</scope>
    <source>
        <strain evidence="9">HSMRA1968</strain>
        <tissue evidence="9">Whole embryos</tissue>
    </source>
</reference>
<evidence type="ECO:0000313" key="10">
    <source>
        <dbReference type="Proteomes" id="UP001151699"/>
    </source>
</evidence>
<accession>A0A9Q0MJ51</accession>
<evidence type="ECO:0000256" key="7">
    <source>
        <dbReference type="ARBA" id="ARBA00039150"/>
    </source>
</evidence>
<protein>
    <recommendedName>
        <fullName evidence="3">Lipid droplet-associated hydrolase</fullName>
        <ecNumber evidence="7">3.1.1.13</ecNumber>
    </recommendedName>
    <alternativeName>
        <fullName evidence="6">Lipid droplet-associated serine hydrolase</fullName>
    </alternativeName>
</protein>
<keyword evidence="10" id="KW-1185">Reference proteome</keyword>
<evidence type="ECO:0000256" key="5">
    <source>
        <dbReference type="ARBA" id="ARBA00022801"/>
    </source>
</evidence>
<dbReference type="EC" id="3.1.1.13" evidence="7"/>
<evidence type="ECO:0000256" key="1">
    <source>
        <dbReference type="ARBA" id="ARBA00004502"/>
    </source>
</evidence>
<proteinExistence type="inferred from homology"/>
<name>A0A9Q0MJ51_9DIPT</name>
<evidence type="ECO:0000256" key="2">
    <source>
        <dbReference type="ARBA" id="ARBA00008300"/>
    </source>
</evidence>
<comment type="similarity">
    <text evidence="2">Belongs to the AB hydrolase superfamily. LDAH family.</text>
</comment>
<sequence length="287" mass="33123">MSWGPWIEDSFSKKEVIICIPGNPGLPGFYAEFMKTIHKNINPNIPVWLIGQAGHDEPPEDSLHEIPPLKGNEDLYDLDAQLEFIHMFVPSDVKIHLIGHSIGAWMIIEMLKKEPSLRHKIQHSYLLFPTIERMAASPNGSFFTKVTQRLAPVIIALFNEFPRFILSPLLSLFFWMKSIPSSILDTTLMFARGTILKKVFFLAGEEMKRVVELDSETLEILRSNHRNLTFLYGDRDLWTPSKYWEELEEKIPEIDLIVTHFEHAFILKSSVEMGKLLAEWIERGTGY</sequence>
<dbReference type="AlphaFoldDB" id="A0A9Q0MJ51"/>
<evidence type="ECO:0000256" key="3">
    <source>
        <dbReference type="ARBA" id="ARBA00019242"/>
    </source>
</evidence>
<keyword evidence="5 9" id="KW-0378">Hydrolase</keyword>
<evidence type="ECO:0000256" key="6">
    <source>
        <dbReference type="ARBA" id="ARBA00031924"/>
    </source>
</evidence>